<proteinExistence type="predicted"/>
<evidence type="ECO:0008006" key="4">
    <source>
        <dbReference type="Google" id="ProtNLM"/>
    </source>
</evidence>
<name>A0ABP1PIV5_9HEXA</name>
<sequence length="427" mass="47554">MFSKTKKLLLFAATVFLFVAELKVATGLNCWVCDGYDDVANQCSPKHEGRSELCSGANAVCELIEETYPKNSSLHGITYNLRACGQQPNLHENTSKCDPPETINFVTITRCYCNSEKDCNQGKIGEVGALPVTENESESEEYTPHVKGTTGNDDFFKDWDFSSEEVTTRASLPERNRDFFNHPENFKLLPSLTSSSPSAAPIPSMKNKTVENAQPNFNQEEVEKLLTNYERANPQNSSRLRCIQCDTFDGVDYQCHPEMNKGKSLECPGEYPMCELVQENYVEAGELYGKKFYLRKCVEGKHLVGQSGTCSSSGRISGVELTSCYCNDYNDCNLRGINGVGEEQPYDLGYGSSLKESTLRKFYNNIKASVKSNFTRYLLPKSCEKLVSTDGSEPDLCDVIIACMRHLLPTTNAFKTSINVGNLLGNF</sequence>
<dbReference type="Proteomes" id="UP001642540">
    <property type="component" value="Unassembled WGS sequence"/>
</dbReference>
<evidence type="ECO:0000256" key="1">
    <source>
        <dbReference type="SAM" id="SignalP"/>
    </source>
</evidence>
<keyword evidence="1" id="KW-0732">Signal</keyword>
<organism evidence="2 3">
    <name type="scientific">Orchesella dallaii</name>
    <dbReference type="NCBI Taxonomy" id="48710"/>
    <lineage>
        <taxon>Eukaryota</taxon>
        <taxon>Metazoa</taxon>
        <taxon>Ecdysozoa</taxon>
        <taxon>Arthropoda</taxon>
        <taxon>Hexapoda</taxon>
        <taxon>Collembola</taxon>
        <taxon>Entomobryomorpha</taxon>
        <taxon>Entomobryoidea</taxon>
        <taxon>Orchesellidae</taxon>
        <taxon>Orchesellinae</taxon>
        <taxon>Orchesella</taxon>
    </lineage>
</organism>
<reference evidence="2 3" key="1">
    <citation type="submission" date="2024-08" db="EMBL/GenBank/DDBJ databases">
        <authorList>
            <person name="Cucini C."/>
            <person name="Frati F."/>
        </authorList>
    </citation>
    <scope>NUCLEOTIDE SEQUENCE [LARGE SCALE GENOMIC DNA]</scope>
</reference>
<dbReference type="EMBL" id="CAXLJM020000002">
    <property type="protein sequence ID" value="CAL8068883.1"/>
    <property type="molecule type" value="Genomic_DNA"/>
</dbReference>
<feature type="chain" id="PRO_5046651244" description="Protein sleepless" evidence="1">
    <location>
        <begin position="28"/>
        <end position="427"/>
    </location>
</feature>
<feature type="signal peptide" evidence="1">
    <location>
        <begin position="1"/>
        <end position="27"/>
    </location>
</feature>
<gene>
    <name evidence="2" type="ORF">ODALV1_LOCUS510</name>
</gene>
<evidence type="ECO:0000313" key="3">
    <source>
        <dbReference type="Proteomes" id="UP001642540"/>
    </source>
</evidence>
<accession>A0ABP1PIV5</accession>
<keyword evidence="3" id="KW-1185">Reference proteome</keyword>
<protein>
    <recommendedName>
        <fullName evidence="4">Protein sleepless</fullName>
    </recommendedName>
</protein>
<comment type="caution">
    <text evidence="2">The sequence shown here is derived from an EMBL/GenBank/DDBJ whole genome shotgun (WGS) entry which is preliminary data.</text>
</comment>
<evidence type="ECO:0000313" key="2">
    <source>
        <dbReference type="EMBL" id="CAL8068883.1"/>
    </source>
</evidence>